<evidence type="ECO:0000313" key="4">
    <source>
        <dbReference type="Proteomes" id="UP000663870"/>
    </source>
</evidence>
<feature type="transmembrane region" description="Helical" evidence="2">
    <location>
        <begin position="28"/>
        <end position="46"/>
    </location>
</feature>
<sequence length="277" mass="32464">MSDIDRIYLSTLILIGTIIRRTMKKYSIILLVCAIVLAITIDNNWAQAANNDDFEEARSSSNEFLRRKRGIFHPGMTACEEQKREAREDYEERCEPSIPWQRDRKSNRFCPDINEWHELDTYEIGDGGGFDLDTLSKLMPRNMSMEKIIAGVIGGLITADSVHANRFLKRTFFHPGSTKCEEQKREAREDYEERCEPSFPLYRNTGTNRYCPDINTWREFDNYEIGNGYEPHGSTNHDRTNRDRNKDRNQYNSYTNDYPRPTSSVPPRNEFFDVENN</sequence>
<evidence type="ECO:0000256" key="1">
    <source>
        <dbReference type="SAM" id="MobiDB-lite"/>
    </source>
</evidence>
<dbReference type="AlphaFoldDB" id="A0A815Q9Q5"/>
<reference evidence="3" key="1">
    <citation type="submission" date="2021-02" db="EMBL/GenBank/DDBJ databases">
        <authorList>
            <person name="Nowell W R."/>
        </authorList>
    </citation>
    <scope>NUCLEOTIDE SEQUENCE</scope>
</reference>
<keyword evidence="2" id="KW-0812">Transmembrane</keyword>
<protein>
    <submittedName>
        <fullName evidence="3">Uncharacterized protein</fullName>
    </submittedName>
</protein>
<dbReference type="Proteomes" id="UP000663870">
    <property type="component" value="Unassembled WGS sequence"/>
</dbReference>
<accession>A0A815Q9Q5</accession>
<name>A0A815Q9Q5_9BILA</name>
<feature type="compositionally biased region" description="Polar residues" evidence="1">
    <location>
        <begin position="250"/>
        <end position="266"/>
    </location>
</feature>
<dbReference type="EMBL" id="CAJNOL010002091">
    <property type="protein sequence ID" value="CAF1460389.1"/>
    <property type="molecule type" value="Genomic_DNA"/>
</dbReference>
<feature type="compositionally biased region" description="Basic and acidic residues" evidence="1">
    <location>
        <begin position="235"/>
        <end position="249"/>
    </location>
</feature>
<evidence type="ECO:0000256" key="2">
    <source>
        <dbReference type="SAM" id="Phobius"/>
    </source>
</evidence>
<keyword evidence="2" id="KW-0472">Membrane</keyword>
<comment type="caution">
    <text evidence="3">The sequence shown here is derived from an EMBL/GenBank/DDBJ whole genome shotgun (WGS) entry which is preliminary data.</text>
</comment>
<proteinExistence type="predicted"/>
<keyword evidence="2" id="KW-1133">Transmembrane helix</keyword>
<feature type="region of interest" description="Disordered" evidence="1">
    <location>
        <begin position="228"/>
        <end position="277"/>
    </location>
</feature>
<keyword evidence="4" id="KW-1185">Reference proteome</keyword>
<evidence type="ECO:0000313" key="3">
    <source>
        <dbReference type="EMBL" id="CAF1460389.1"/>
    </source>
</evidence>
<gene>
    <name evidence="3" type="ORF">JXQ802_LOCUS38135</name>
</gene>
<organism evidence="3 4">
    <name type="scientific">Rotaria sordida</name>
    <dbReference type="NCBI Taxonomy" id="392033"/>
    <lineage>
        <taxon>Eukaryota</taxon>
        <taxon>Metazoa</taxon>
        <taxon>Spiralia</taxon>
        <taxon>Gnathifera</taxon>
        <taxon>Rotifera</taxon>
        <taxon>Eurotatoria</taxon>
        <taxon>Bdelloidea</taxon>
        <taxon>Philodinida</taxon>
        <taxon>Philodinidae</taxon>
        <taxon>Rotaria</taxon>
    </lineage>
</organism>